<evidence type="ECO:0000313" key="9">
    <source>
        <dbReference type="EMBL" id="MCP2332583.1"/>
    </source>
</evidence>
<keyword evidence="7" id="KW-0732">Signal</keyword>
<evidence type="ECO:0000313" key="10">
    <source>
        <dbReference type="Proteomes" id="UP000791080"/>
    </source>
</evidence>
<keyword evidence="4 5" id="KW-0720">Serine protease</keyword>
<reference evidence="9 10" key="2">
    <citation type="submission" date="2022-06" db="EMBL/GenBank/DDBJ databases">
        <title>Genomic Encyclopedia of Type Strains, Phase I: the one thousand microbial genomes (KMG-I) project.</title>
        <authorList>
            <person name="Kyrpides N."/>
        </authorList>
    </citation>
    <scope>NUCLEOTIDE SEQUENCE [LARGE SCALE GENOMIC DNA]</scope>
    <source>
        <strain evidence="9 10">DSM 43889</strain>
    </source>
</reference>
<keyword evidence="2 5" id="KW-0645">Protease</keyword>
<dbReference type="Proteomes" id="UP000791080">
    <property type="component" value="Unassembled WGS sequence"/>
</dbReference>
<dbReference type="PANTHER" id="PTHR43806:SF11">
    <property type="entry name" value="CEREVISIN-RELATED"/>
    <property type="match status" value="1"/>
</dbReference>
<dbReference type="RefSeq" id="WP_026417539.1">
    <property type="nucleotide sequence ID" value="NZ_AUBJ02000001.1"/>
</dbReference>
<feature type="compositionally biased region" description="Low complexity" evidence="6">
    <location>
        <begin position="31"/>
        <end position="44"/>
    </location>
</feature>
<comment type="caution">
    <text evidence="9">The sequence shown here is derived from an EMBL/GenBank/DDBJ whole genome shotgun (WGS) entry which is preliminary data.</text>
</comment>
<dbReference type="GO" id="GO:0006508">
    <property type="term" value="P:proteolysis"/>
    <property type="evidence" value="ECO:0007669"/>
    <property type="project" value="UniProtKB-KW"/>
</dbReference>
<reference evidence="9 10" key="1">
    <citation type="submission" date="2013-07" db="EMBL/GenBank/DDBJ databases">
        <authorList>
            <consortium name="DOE Joint Genome Institute"/>
            <person name="Reeve W."/>
            <person name="Huntemann M."/>
            <person name="Han J."/>
            <person name="Chen A."/>
            <person name="Kyrpides N."/>
            <person name="Mavromatis K."/>
            <person name="Markowitz V."/>
            <person name="Palaniappan K."/>
            <person name="Ivanova N."/>
            <person name="Schaumberg A."/>
            <person name="Pati A."/>
            <person name="Liolios K."/>
            <person name="Nordberg H.P."/>
            <person name="Cantor M.N."/>
            <person name="Hua S.X."/>
            <person name="Woyke T."/>
        </authorList>
    </citation>
    <scope>NUCLEOTIDE SEQUENCE [LARGE SCALE GENOMIC DNA]</scope>
    <source>
        <strain evidence="9 10">DSM 43889</strain>
    </source>
</reference>
<dbReference type="InterPro" id="IPR023828">
    <property type="entry name" value="Peptidase_S8_Ser-AS"/>
</dbReference>
<comment type="similarity">
    <text evidence="1 5">Belongs to the peptidase S8 family.</text>
</comment>
<gene>
    <name evidence="9" type="ORF">G443_002853</name>
</gene>
<evidence type="ECO:0000256" key="7">
    <source>
        <dbReference type="SAM" id="SignalP"/>
    </source>
</evidence>
<feature type="chain" id="PRO_5045052147" evidence="7">
    <location>
        <begin position="27"/>
        <end position="1243"/>
    </location>
</feature>
<evidence type="ECO:0000256" key="3">
    <source>
        <dbReference type="ARBA" id="ARBA00022801"/>
    </source>
</evidence>
<evidence type="ECO:0000256" key="5">
    <source>
        <dbReference type="PROSITE-ProRule" id="PRU01240"/>
    </source>
</evidence>
<feature type="active site" description="Charge relay system" evidence="5">
    <location>
        <position position="275"/>
    </location>
</feature>
<dbReference type="PANTHER" id="PTHR43806">
    <property type="entry name" value="PEPTIDASE S8"/>
    <property type="match status" value="1"/>
</dbReference>
<dbReference type="Gene3D" id="3.40.50.200">
    <property type="entry name" value="Peptidase S8/S53 domain"/>
    <property type="match status" value="1"/>
</dbReference>
<dbReference type="Pfam" id="PF00082">
    <property type="entry name" value="Peptidase_S8"/>
    <property type="match status" value="1"/>
</dbReference>
<organism evidence="9 10">
    <name type="scientific">Actinoalloteichus caeruleus DSM 43889</name>
    <dbReference type="NCBI Taxonomy" id="1120930"/>
    <lineage>
        <taxon>Bacteria</taxon>
        <taxon>Bacillati</taxon>
        <taxon>Actinomycetota</taxon>
        <taxon>Actinomycetes</taxon>
        <taxon>Pseudonocardiales</taxon>
        <taxon>Pseudonocardiaceae</taxon>
        <taxon>Actinoalloteichus</taxon>
        <taxon>Actinoalloteichus cyanogriseus</taxon>
    </lineage>
</organism>
<feature type="signal peptide" evidence="7">
    <location>
        <begin position="1"/>
        <end position="26"/>
    </location>
</feature>
<feature type="active site" description="Charge relay system" evidence="5">
    <location>
        <position position="449"/>
    </location>
</feature>
<keyword evidence="10" id="KW-1185">Reference proteome</keyword>
<dbReference type="InterPro" id="IPR000209">
    <property type="entry name" value="Peptidase_S8/S53_dom"/>
</dbReference>
<accession>A0ABT1JJB3</accession>
<dbReference type="GO" id="GO:0008233">
    <property type="term" value="F:peptidase activity"/>
    <property type="evidence" value="ECO:0007669"/>
    <property type="project" value="UniProtKB-KW"/>
</dbReference>
<keyword evidence="3 5" id="KW-0378">Hydrolase</keyword>
<dbReference type="EMBL" id="AUBJ02000001">
    <property type="protein sequence ID" value="MCP2332583.1"/>
    <property type="molecule type" value="Genomic_DNA"/>
</dbReference>
<dbReference type="InterPro" id="IPR015500">
    <property type="entry name" value="Peptidase_S8_subtilisin-rel"/>
</dbReference>
<dbReference type="InterPro" id="IPR050131">
    <property type="entry name" value="Peptidase_S8_subtilisin-like"/>
</dbReference>
<evidence type="ECO:0000259" key="8">
    <source>
        <dbReference type="Pfam" id="PF00082"/>
    </source>
</evidence>
<proteinExistence type="inferred from homology"/>
<dbReference type="PROSITE" id="PS51892">
    <property type="entry name" value="SUBTILASE"/>
    <property type="match status" value="1"/>
</dbReference>
<feature type="region of interest" description="Disordered" evidence="6">
    <location>
        <begin position="31"/>
        <end position="50"/>
    </location>
</feature>
<protein>
    <submittedName>
        <fullName evidence="9">Serine protease, subtilisin family</fullName>
    </submittedName>
</protein>
<evidence type="ECO:0000256" key="2">
    <source>
        <dbReference type="ARBA" id="ARBA00022670"/>
    </source>
</evidence>
<name>A0ABT1JJB3_ACTCY</name>
<dbReference type="InterPro" id="IPR036852">
    <property type="entry name" value="Peptidase_S8/S53_dom_sf"/>
</dbReference>
<dbReference type="PROSITE" id="PS00138">
    <property type="entry name" value="SUBTILASE_SER"/>
    <property type="match status" value="1"/>
</dbReference>
<evidence type="ECO:0000256" key="6">
    <source>
        <dbReference type="SAM" id="MobiDB-lite"/>
    </source>
</evidence>
<dbReference type="PRINTS" id="PR00723">
    <property type="entry name" value="SUBTILISIN"/>
</dbReference>
<evidence type="ECO:0000256" key="1">
    <source>
        <dbReference type="ARBA" id="ARBA00011073"/>
    </source>
</evidence>
<feature type="active site" description="Charge relay system" evidence="5">
    <location>
        <position position="242"/>
    </location>
</feature>
<feature type="domain" description="Peptidase S8/S53" evidence="8">
    <location>
        <begin position="233"/>
        <end position="489"/>
    </location>
</feature>
<dbReference type="SUPFAM" id="SSF52743">
    <property type="entry name" value="Subtilisin-like"/>
    <property type="match status" value="1"/>
</dbReference>
<evidence type="ECO:0000256" key="4">
    <source>
        <dbReference type="ARBA" id="ARBA00022825"/>
    </source>
</evidence>
<sequence length="1243" mass="127779">MGLPRSRIATLAALCLLGAALGPATAAASPDRAAAAADPPATGSPRDDVPARVTLVTGDQVFVRRDDDGALAVTGVRMAEGRSDVGYTRVRLDGQEYVYPLDALPLVAADRIDERLFNVSLLVDQGFDDLRSPDLSLLATGADVVGTFAEPGEGAGVAVTRTVPGLDVSALTAPKEDAAAFWEEIRDPDPGATEFAHASGGQKLWLNQRLRPTLVDSVAHVGAATAWEAGHTGEGVTVAVLDTGYDPEHPDLVGNVAGAENFVDPDAPPGDGVGHGTHVAATIAGSGAASDGAYRGVAPDADLLHGTVCDDYGCPEDAILAGMRWAVDSGARVVNLSLGGGPSDGTDPLAQAINQLTEETGALFVVAAGNFGQDRAVASPGSADAALTVGASTKSDELADFSSRGPRVGDAAVKPEISAPGESIGAARAAGTGGLDGLDEHHVAMSGTSMAAPHVAGAAAVLAQAHPEWDAAELKAALVSTAREIGGTTVYGQGAGRLDLARASGQRVHAEPGAVSFGSVEWPVDEERTPAAETVVLRNGGAGPVDLELDIVGVGGEPPAGMFGLSSDSVTVPAGGEVPVEVTVDHAAAGPGGTLASAALVAEGDGDVLVRVALGAEVTPETSSLRVEATAYSGQPAALSLNLVQSRTTGEAWATYQDEAVALPPGDYRVLTLALDLYTPPGGGAGAYWDRVFGMREVSVGTRDEVIRFDGTAASDVRVRVEDPAARPLGGMFAETGIISEAVADGDSVLMSWSTNGREHVLPSGPADGLALFHTAHFGSPELLFSVGDEDALELQPQIFGLGELQEPLSAPLVDVGDGAELPDVDGAVAVLDLPDAGYDALAERIGELVAAGASAVWTTGYPEPGSTWDIPVLGGYGVELFQIRERIAAGADEATLTPRDASAAAYLLHDEVRGGLPDGHEWSYTPDDLVELALRAHSVRDAEHRTSVVAIHERGDLVFGAEATVPAGTEQRAFVTPGPWSFEYSVSTDIMDPVGVHITGTEDYQPGGSYALDLLRGPFGPRLTGVGTDPFTGREVPFVARTGDSLRVNLPMLQGQDTGARGMVFPNDYTGETVLSSAGTQVGRNDFPGMGTFLLDPEEREYRLAVSATRDLPGIAVGTEVRSEWTFPSARTGDTTPLPLLGFAYRIPLDLENAAPAGAEFTFGLGVHRQEGSDGEGTVGTPSVEYSADGGETWSAALVEADGPEWLVSLRNPGSGVVALRTTASDGGVTYTETLPDAYRLR</sequence>